<reference evidence="2" key="1">
    <citation type="journal article" date="2011" name="Genome Res.">
        <title>Phylogeny-wide analysis of social amoeba genomes highlights ancient origins for complex intercellular communication.</title>
        <authorList>
            <person name="Heidel A.J."/>
            <person name="Lawal H.M."/>
            <person name="Felder M."/>
            <person name="Schilde C."/>
            <person name="Helps N.R."/>
            <person name="Tunggal B."/>
            <person name="Rivero F."/>
            <person name="John U."/>
            <person name="Schleicher M."/>
            <person name="Eichinger L."/>
            <person name="Platzer M."/>
            <person name="Noegel A.A."/>
            <person name="Schaap P."/>
            <person name="Gloeckner G."/>
        </authorList>
    </citation>
    <scope>NUCLEOTIDE SEQUENCE [LARGE SCALE GENOMIC DNA]</scope>
    <source>
        <strain evidence="2">SH3</strain>
    </source>
</reference>
<dbReference type="EMBL" id="GL883026">
    <property type="protein sequence ID" value="EGG15342.1"/>
    <property type="molecule type" value="Genomic_DNA"/>
</dbReference>
<evidence type="ECO:0008006" key="3">
    <source>
        <dbReference type="Google" id="ProtNLM"/>
    </source>
</evidence>
<evidence type="ECO:0000313" key="2">
    <source>
        <dbReference type="Proteomes" id="UP000007797"/>
    </source>
</evidence>
<accession>F4Q9H3</accession>
<dbReference type="Gene3D" id="1.10.510.10">
    <property type="entry name" value="Transferase(Phosphotransferase) domain 1"/>
    <property type="match status" value="1"/>
</dbReference>
<evidence type="ECO:0000313" key="1">
    <source>
        <dbReference type="EMBL" id="EGG15342.1"/>
    </source>
</evidence>
<protein>
    <recommendedName>
        <fullName evidence="3">Protein kinase domain-containing protein</fullName>
    </recommendedName>
</protein>
<dbReference type="GeneID" id="14867221"/>
<name>F4Q9H3_CACFS</name>
<proteinExistence type="predicted"/>
<dbReference type="Proteomes" id="UP000007797">
    <property type="component" value="Unassembled WGS sequence"/>
</dbReference>
<dbReference type="RefSeq" id="XP_004354084.1">
    <property type="nucleotide sequence ID" value="XM_004354032.1"/>
</dbReference>
<organism evidence="1 2">
    <name type="scientific">Cavenderia fasciculata</name>
    <name type="common">Slime mold</name>
    <name type="synonym">Dictyostelium fasciculatum</name>
    <dbReference type="NCBI Taxonomy" id="261658"/>
    <lineage>
        <taxon>Eukaryota</taxon>
        <taxon>Amoebozoa</taxon>
        <taxon>Evosea</taxon>
        <taxon>Eumycetozoa</taxon>
        <taxon>Dictyostelia</taxon>
        <taxon>Acytosteliales</taxon>
        <taxon>Cavenderiaceae</taxon>
        <taxon>Cavenderia</taxon>
    </lineage>
</organism>
<dbReference type="AlphaFoldDB" id="F4Q9H3"/>
<dbReference type="InterPro" id="IPR011009">
    <property type="entry name" value="Kinase-like_dom_sf"/>
</dbReference>
<dbReference type="KEGG" id="dfa:DFA_10176"/>
<sequence>MKTQEEDNHTHEEQQYNHIKPTISSDIWALGRLFYNLLVGPPYTSHRHSLQDGTPTEESWPSIDSSHFQVFPGTSLIDLLPPSTDLLAINLLKTIFEAHD</sequence>
<dbReference type="SUPFAM" id="SSF56112">
    <property type="entry name" value="Protein kinase-like (PK-like)"/>
    <property type="match status" value="1"/>
</dbReference>
<gene>
    <name evidence="1" type="ORF">DFA_10176</name>
</gene>
<keyword evidence="2" id="KW-1185">Reference proteome</keyword>